<keyword evidence="2" id="KW-1185">Reference proteome</keyword>
<organism evidence="1 2">
    <name type="scientific">Protopolystoma xenopodis</name>
    <dbReference type="NCBI Taxonomy" id="117903"/>
    <lineage>
        <taxon>Eukaryota</taxon>
        <taxon>Metazoa</taxon>
        <taxon>Spiralia</taxon>
        <taxon>Lophotrochozoa</taxon>
        <taxon>Platyhelminthes</taxon>
        <taxon>Monogenea</taxon>
        <taxon>Polyopisthocotylea</taxon>
        <taxon>Polystomatidea</taxon>
        <taxon>Polystomatidae</taxon>
        <taxon>Protopolystoma</taxon>
    </lineage>
</organism>
<accession>A0A448WAV8</accession>
<gene>
    <name evidence="1" type="ORF">PXEA_LOCUS684</name>
</gene>
<name>A0A448WAV8_9PLAT</name>
<sequence length="205" mass="22617">MLSIKSASTPVQVLLVNQDDGGGDRSRIGGPSLLKVNSSHLSGREPSILGTSAVNQPLLSLNPPPNDDDYHCNLGESEGLLQPNLCPSLFLPPNSGQLHLDRCRRVLPQNQNTCGFFISVLVKIRHLPWMNATKGKKSVDDQCFIKSVNVNGRTEEKSVEEPEEKDRDVDQDADCIRFVNTGVRLFTVTEELPPLTKCHPSCRYV</sequence>
<dbReference type="Proteomes" id="UP000784294">
    <property type="component" value="Unassembled WGS sequence"/>
</dbReference>
<evidence type="ECO:0000313" key="2">
    <source>
        <dbReference type="Proteomes" id="UP000784294"/>
    </source>
</evidence>
<protein>
    <submittedName>
        <fullName evidence="1">Uncharacterized protein</fullName>
    </submittedName>
</protein>
<dbReference type="OrthoDB" id="6093671at2759"/>
<proteinExistence type="predicted"/>
<reference evidence="1" key="1">
    <citation type="submission" date="2018-11" db="EMBL/GenBank/DDBJ databases">
        <authorList>
            <consortium name="Pathogen Informatics"/>
        </authorList>
    </citation>
    <scope>NUCLEOTIDE SEQUENCE</scope>
</reference>
<dbReference type="InterPro" id="IPR029063">
    <property type="entry name" value="SAM-dependent_MTases_sf"/>
</dbReference>
<dbReference type="AlphaFoldDB" id="A0A448WAV8"/>
<evidence type="ECO:0000313" key="1">
    <source>
        <dbReference type="EMBL" id="VEL07244.1"/>
    </source>
</evidence>
<comment type="caution">
    <text evidence="1">The sequence shown here is derived from an EMBL/GenBank/DDBJ whole genome shotgun (WGS) entry which is preliminary data.</text>
</comment>
<dbReference type="Gene3D" id="3.40.50.150">
    <property type="entry name" value="Vaccinia Virus protein VP39"/>
    <property type="match status" value="1"/>
</dbReference>
<dbReference type="EMBL" id="CAAALY010001333">
    <property type="protein sequence ID" value="VEL07244.1"/>
    <property type="molecule type" value="Genomic_DNA"/>
</dbReference>